<gene>
    <name evidence="1" type="ORF">IWQ62_000963</name>
</gene>
<dbReference type="Gene3D" id="3.40.50.620">
    <property type="entry name" value="HUPs"/>
    <property type="match status" value="1"/>
</dbReference>
<dbReference type="PANTHER" id="PTHR10695">
    <property type="entry name" value="DEPHOSPHO-COA KINASE-RELATED"/>
    <property type="match status" value="1"/>
</dbReference>
<protein>
    <submittedName>
        <fullName evidence="1">Uncharacterized protein</fullName>
    </submittedName>
</protein>
<organism evidence="1 2">
    <name type="scientific">Dispira parvispora</name>
    <dbReference type="NCBI Taxonomy" id="1520584"/>
    <lineage>
        <taxon>Eukaryota</taxon>
        <taxon>Fungi</taxon>
        <taxon>Fungi incertae sedis</taxon>
        <taxon>Zoopagomycota</taxon>
        <taxon>Kickxellomycotina</taxon>
        <taxon>Dimargaritomycetes</taxon>
        <taxon>Dimargaritales</taxon>
        <taxon>Dimargaritaceae</taxon>
        <taxon>Dispira</taxon>
    </lineage>
</organism>
<accession>A0A9W8AZ29</accession>
<name>A0A9W8AZ29_9FUNG</name>
<dbReference type="GO" id="GO:0004140">
    <property type="term" value="F:dephospho-CoA kinase activity"/>
    <property type="evidence" value="ECO:0007669"/>
    <property type="project" value="TreeGrafter"/>
</dbReference>
<dbReference type="AlphaFoldDB" id="A0A9W8AZ29"/>
<evidence type="ECO:0000313" key="2">
    <source>
        <dbReference type="Proteomes" id="UP001150925"/>
    </source>
</evidence>
<comment type="caution">
    <text evidence="1">The sequence shown here is derived from an EMBL/GenBank/DDBJ whole genome shotgun (WGS) entry which is preliminary data.</text>
</comment>
<dbReference type="InterPro" id="IPR014729">
    <property type="entry name" value="Rossmann-like_a/b/a_fold"/>
</dbReference>
<sequence length="257" mass="28526">MYKHSLLLFRIGDPLLLTTDTVYRLFQPVIAASDEALTVVLDSPSFGNNVVNNAINTTLGWDAMQRFLALLYSVASQCAAEGNKYLFQTDILLVPPTRLETCEWLHSVNAVFLPESGPSMLSTKKYAQYMESLQQRTTRVQTFLNKLNPDRVYKVWQLSDPFGPTITEKEIGALVCSEETLGGGRAVNREREVRGFPPLELKVITVISHPPSTPTELSSTSQSAVGDPFHLKLSSTAIRKYYALREQSGSPSTQTGH</sequence>
<dbReference type="PANTHER" id="PTHR10695:SF46">
    <property type="entry name" value="BIFUNCTIONAL COENZYME A SYNTHASE-RELATED"/>
    <property type="match status" value="1"/>
</dbReference>
<proteinExistence type="predicted"/>
<dbReference type="OrthoDB" id="330671at2759"/>
<evidence type="ECO:0000313" key="1">
    <source>
        <dbReference type="EMBL" id="KAJ1968896.1"/>
    </source>
</evidence>
<dbReference type="GO" id="GO:0015937">
    <property type="term" value="P:coenzyme A biosynthetic process"/>
    <property type="evidence" value="ECO:0007669"/>
    <property type="project" value="TreeGrafter"/>
</dbReference>
<reference evidence="1" key="1">
    <citation type="submission" date="2022-07" db="EMBL/GenBank/DDBJ databases">
        <title>Phylogenomic reconstructions and comparative analyses of Kickxellomycotina fungi.</title>
        <authorList>
            <person name="Reynolds N.K."/>
            <person name="Stajich J.E."/>
            <person name="Barry K."/>
            <person name="Grigoriev I.V."/>
            <person name="Crous P."/>
            <person name="Smith M.E."/>
        </authorList>
    </citation>
    <scope>NUCLEOTIDE SEQUENCE</scope>
    <source>
        <strain evidence="1">RSA 1196</strain>
    </source>
</reference>
<dbReference type="EMBL" id="JANBPY010000122">
    <property type="protein sequence ID" value="KAJ1968896.1"/>
    <property type="molecule type" value="Genomic_DNA"/>
</dbReference>
<keyword evidence="2" id="KW-1185">Reference proteome</keyword>
<dbReference type="Proteomes" id="UP001150925">
    <property type="component" value="Unassembled WGS sequence"/>
</dbReference>